<keyword evidence="4 7" id="KW-0663">Pyridoxal phosphate</keyword>
<dbReference type="EMBL" id="AOIO01000040">
    <property type="protein sequence ID" value="ELY98095.1"/>
    <property type="molecule type" value="Genomic_DNA"/>
</dbReference>
<proteinExistence type="inferred from homology"/>
<comment type="cofactor">
    <cofactor evidence="2">
        <name>pyridoxal 5'-phosphate</name>
        <dbReference type="ChEBI" id="CHEBI:597326"/>
    </cofactor>
</comment>
<dbReference type="GO" id="GO:0030170">
    <property type="term" value="F:pyridoxal phosphate binding"/>
    <property type="evidence" value="ECO:0007669"/>
    <property type="project" value="InterPro"/>
</dbReference>
<evidence type="ECO:0000256" key="6">
    <source>
        <dbReference type="ARBA" id="ARBA00031365"/>
    </source>
</evidence>
<protein>
    <recommendedName>
        <fullName evidence="3">Glutamate-1-semialdehyde 2,1-aminomutase</fullName>
    </recommendedName>
    <alternativeName>
        <fullName evidence="6">Glutamate-1-semialdehyde aminotransferase</fullName>
    </alternativeName>
</protein>
<organism evidence="8 9">
    <name type="scientific">Natrialba asiatica (strain ATCC 700177 / DSM 12278 / JCM 9576 / FERM P-10747 / NBRC 102637 / 172P1)</name>
    <dbReference type="NCBI Taxonomy" id="29540"/>
    <lineage>
        <taxon>Archaea</taxon>
        <taxon>Methanobacteriati</taxon>
        <taxon>Methanobacteriota</taxon>
        <taxon>Stenosarchaea group</taxon>
        <taxon>Halobacteria</taxon>
        <taxon>Halobacteriales</taxon>
        <taxon>Natrialbaceae</taxon>
        <taxon>Natrialba</taxon>
    </lineage>
</organism>
<keyword evidence="8" id="KW-0808">Transferase</keyword>
<dbReference type="InterPro" id="IPR015422">
    <property type="entry name" value="PyrdxlP-dep_Trfase_small"/>
</dbReference>
<dbReference type="AlphaFoldDB" id="M0AHE2"/>
<sequence length="478" mass="52494">MLEPEEYFRDSMTDTHSPHVTSTDELLARAYDQYQKRTSSSEAMADELREIVPAGVCSTFRAYEPYPVHARRAEGTSIIDVDGNEYLDFALNNGTQLVGHTHQKLSAAVKEQIDDGTLYTRPSDLLEFAAQPLIDRWEAIEQVRFTNSGTESVMHAMRLARAATGREKIIRMEGAYHGAHDPALVSKMPPVDRAGAAADPTPVRESQGIPESVPENILLGQYNDADSVERLLRAHEGEVAGILVEPACFNLGVVEPENCFLQRLRELADEFNAVLIFDEVKTGVKLSPGGGAEYYGIQPDLVALAKAIGGGYPVGAFGGRRELMSQIAADLNEGVATGAAHYGTYNGNPLSLRAVGVTLREILTDDAYDRVAELADRLAAGYRDVIDDAGLEGHVVTAGSQGMVYFTDERIRTFRDWEHVDEEFHEAYWFGMLNRGVIPHPHDASQQWTISVQHTADDIEVHVDAFADLATHLSAAQQ</sequence>
<evidence type="ECO:0000256" key="7">
    <source>
        <dbReference type="RuleBase" id="RU003560"/>
    </source>
</evidence>
<comment type="caution">
    <text evidence="8">The sequence shown here is derived from an EMBL/GenBank/DDBJ whole genome shotgun (WGS) entry which is preliminary data.</text>
</comment>
<dbReference type="GO" id="GO:0008483">
    <property type="term" value="F:transaminase activity"/>
    <property type="evidence" value="ECO:0007669"/>
    <property type="project" value="UniProtKB-KW"/>
</dbReference>
<dbReference type="eggNOG" id="arCOG00918">
    <property type="taxonomic scope" value="Archaea"/>
</dbReference>
<evidence type="ECO:0000256" key="1">
    <source>
        <dbReference type="ARBA" id="ARBA00001579"/>
    </source>
</evidence>
<dbReference type="GO" id="GO:0042286">
    <property type="term" value="F:glutamate-1-semialdehyde 2,1-aminomutase activity"/>
    <property type="evidence" value="ECO:0007669"/>
    <property type="project" value="UniProtKB-EC"/>
</dbReference>
<dbReference type="Gene3D" id="3.40.640.10">
    <property type="entry name" value="Type I PLP-dependent aspartate aminotransferase-like (Major domain)"/>
    <property type="match status" value="1"/>
</dbReference>
<dbReference type="InterPro" id="IPR005814">
    <property type="entry name" value="Aminotrans_3"/>
</dbReference>
<name>M0AHE2_NATA1</name>
<comment type="catalytic activity">
    <reaction evidence="1">
        <text>(S)-4-amino-5-oxopentanoate = 5-aminolevulinate</text>
        <dbReference type="Rhea" id="RHEA:14265"/>
        <dbReference type="ChEBI" id="CHEBI:57501"/>
        <dbReference type="ChEBI" id="CHEBI:356416"/>
        <dbReference type="EC" id="5.4.3.8"/>
    </reaction>
</comment>
<dbReference type="PANTHER" id="PTHR43713">
    <property type="entry name" value="GLUTAMATE-1-SEMIALDEHYDE 2,1-AMINOMUTASE"/>
    <property type="match status" value="1"/>
</dbReference>
<evidence type="ECO:0000256" key="5">
    <source>
        <dbReference type="ARBA" id="ARBA00023235"/>
    </source>
</evidence>
<evidence type="ECO:0000256" key="4">
    <source>
        <dbReference type="ARBA" id="ARBA00022898"/>
    </source>
</evidence>
<evidence type="ECO:0000256" key="2">
    <source>
        <dbReference type="ARBA" id="ARBA00001933"/>
    </source>
</evidence>
<dbReference type="CDD" id="cd00610">
    <property type="entry name" value="OAT_like"/>
    <property type="match status" value="1"/>
</dbReference>
<evidence type="ECO:0000313" key="8">
    <source>
        <dbReference type="EMBL" id="ELY98095.1"/>
    </source>
</evidence>
<gene>
    <name evidence="8" type="ORF">C481_19205</name>
</gene>
<dbReference type="InterPro" id="IPR015421">
    <property type="entry name" value="PyrdxlP-dep_Trfase_major"/>
</dbReference>
<keyword evidence="8" id="KW-0032">Aminotransferase</keyword>
<dbReference type="Pfam" id="PF00202">
    <property type="entry name" value="Aminotran_3"/>
    <property type="match status" value="1"/>
</dbReference>
<evidence type="ECO:0000313" key="9">
    <source>
        <dbReference type="Proteomes" id="UP000011554"/>
    </source>
</evidence>
<dbReference type="STRING" id="29540.C481_19205"/>
<keyword evidence="5" id="KW-0413">Isomerase</keyword>
<dbReference type="Gene3D" id="3.90.1150.10">
    <property type="entry name" value="Aspartate Aminotransferase, domain 1"/>
    <property type="match status" value="1"/>
</dbReference>
<dbReference type="PANTHER" id="PTHR43713:SF3">
    <property type="entry name" value="GLUTAMATE-1-SEMIALDEHYDE 2,1-AMINOMUTASE 1, CHLOROPLASTIC-RELATED"/>
    <property type="match status" value="1"/>
</dbReference>
<comment type="similarity">
    <text evidence="7">Belongs to the class-III pyridoxal-phosphate-dependent aminotransferase family.</text>
</comment>
<evidence type="ECO:0000256" key="3">
    <source>
        <dbReference type="ARBA" id="ARBA00015416"/>
    </source>
</evidence>
<keyword evidence="9" id="KW-1185">Reference proteome</keyword>
<dbReference type="Proteomes" id="UP000011554">
    <property type="component" value="Unassembled WGS sequence"/>
</dbReference>
<dbReference type="SUPFAM" id="SSF53383">
    <property type="entry name" value="PLP-dependent transferases"/>
    <property type="match status" value="1"/>
</dbReference>
<reference evidence="8 9" key="1">
    <citation type="journal article" date="2014" name="PLoS Genet.">
        <title>Phylogenetically driven sequencing of extremely halophilic archaea reveals strategies for static and dynamic osmo-response.</title>
        <authorList>
            <person name="Becker E.A."/>
            <person name="Seitzer P.M."/>
            <person name="Tritt A."/>
            <person name="Larsen D."/>
            <person name="Krusor M."/>
            <person name="Yao A.I."/>
            <person name="Wu D."/>
            <person name="Madern D."/>
            <person name="Eisen J.A."/>
            <person name="Darling A.E."/>
            <person name="Facciotti M.T."/>
        </authorList>
    </citation>
    <scope>NUCLEOTIDE SEQUENCE [LARGE SCALE GENOMIC DNA]</scope>
    <source>
        <strain evidence="8 9">DSM 12278</strain>
    </source>
</reference>
<dbReference type="InterPro" id="IPR015424">
    <property type="entry name" value="PyrdxlP-dep_Trfase"/>
</dbReference>
<accession>M0AHE2</accession>
<dbReference type="PATRIC" id="fig|29540.5.peg.3913"/>